<reference evidence="2 3" key="1">
    <citation type="submission" date="2017-12" db="EMBL/GenBank/DDBJ databases">
        <title>Comparative genomics of Botrytis spp.</title>
        <authorList>
            <person name="Valero-Jimenez C.A."/>
            <person name="Tapia P."/>
            <person name="Veloso J."/>
            <person name="Silva-Moreno E."/>
            <person name="Staats M."/>
            <person name="Valdes J.H."/>
            <person name="Van Kan J.A.L."/>
        </authorList>
    </citation>
    <scope>NUCLEOTIDE SEQUENCE [LARGE SCALE GENOMIC DNA]</scope>
    <source>
        <strain evidence="2 3">MUCL11595</strain>
    </source>
</reference>
<comment type="caution">
    <text evidence="2">The sequence shown here is derived from an EMBL/GenBank/DDBJ whole genome shotgun (WGS) entry which is preliminary data.</text>
</comment>
<dbReference type="Proteomes" id="UP000297527">
    <property type="component" value="Unassembled WGS sequence"/>
</dbReference>
<organism evidence="2 3">
    <name type="scientific">Botryotinia convoluta</name>
    <dbReference type="NCBI Taxonomy" id="54673"/>
    <lineage>
        <taxon>Eukaryota</taxon>
        <taxon>Fungi</taxon>
        <taxon>Dikarya</taxon>
        <taxon>Ascomycota</taxon>
        <taxon>Pezizomycotina</taxon>
        <taxon>Leotiomycetes</taxon>
        <taxon>Helotiales</taxon>
        <taxon>Sclerotiniaceae</taxon>
        <taxon>Botryotinia</taxon>
    </lineage>
</organism>
<evidence type="ECO:0000313" key="2">
    <source>
        <dbReference type="EMBL" id="TGO45804.1"/>
    </source>
</evidence>
<feature type="chain" id="PRO_5021252823" evidence="1">
    <location>
        <begin position="20"/>
        <end position="82"/>
    </location>
</feature>
<feature type="signal peptide" evidence="1">
    <location>
        <begin position="1"/>
        <end position="19"/>
    </location>
</feature>
<dbReference type="AlphaFoldDB" id="A0A4Z1H9J2"/>
<dbReference type="OrthoDB" id="3463446at2759"/>
<evidence type="ECO:0000313" key="3">
    <source>
        <dbReference type="Proteomes" id="UP000297527"/>
    </source>
</evidence>
<keyword evidence="1" id="KW-0732">Signal</keyword>
<dbReference type="EMBL" id="PQXN01000362">
    <property type="protein sequence ID" value="TGO45804.1"/>
    <property type="molecule type" value="Genomic_DNA"/>
</dbReference>
<name>A0A4Z1H9J2_9HELO</name>
<keyword evidence="3" id="KW-1185">Reference proteome</keyword>
<protein>
    <submittedName>
        <fullName evidence="2">Uncharacterized protein</fullName>
    </submittedName>
</protein>
<gene>
    <name evidence="2" type="ORF">BCON_0364g00070</name>
</gene>
<evidence type="ECO:0000256" key="1">
    <source>
        <dbReference type="SAM" id="SignalP"/>
    </source>
</evidence>
<accession>A0A4Z1H9J2</accession>
<sequence>MLFQSLFLFVYLFISNSSSAPHPYNSGALTPSTSGTKSTEIAVRDLSTKDVLCWYGAVPPPVNSCTYVYEILQDLEAFKFYV</sequence>
<proteinExistence type="predicted"/>